<keyword evidence="1" id="KW-0812">Transmembrane</keyword>
<organism evidence="2 3">
    <name type="scientific">Herpetosiphon geysericola</name>
    <dbReference type="NCBI Taxonomy" id="70996"/>
    <lineage>
        <taxon>Bacteria</taxon>
        <taxon>Bacillati</taxon>
        <taxon>Chloroflexota</taxon>
        <taxon>Chloroflexia</taxon>
        <taxon>Herpetosiphonales</taxon>
        <taxon>Herpetosiphonaceae</taxon>
        <taxon>Herpetosiphon</taxon>
    </lineage>
</organism>
<dbReference type="Gene3D" id="1.20.1260.100">
    <property type="entry name" value="TspO/MBR protein"/>
    <property type="match status" value="1"/>
</dbReference>
<sequence length="257" mass="27766">MNSKVLRFANVAAIISTIIVNALANILPFNGLDTGSISDGFPVRFVPAGYVFSIWGLIYLGLSAFAIYQALPKQANNPAVAKIGWWFVASCAFNCSWLFAWHYLQFPLTIVLIVGLLVSLITIYRRLSSLRANASNADRWLIHTPFSIYLGWATVATIANATIALYDAGWRGGPLSDSVWTVILLVIGVCLAAFITLRQRDVAYDAVLLWAFIGIAVKQAAFPVVMGAAIVAAVAIAVLIVLAVIRKLPTQGRKALA</sequence>
<gene>
    <name evidence="2" type="ORF">SE18_12600</name>
</gene>
<comment type="caution">
    <text evidence="2">The sequence shown here is derived from an EMBL/GenBank/DDBJ whole genome shotgun (WGS) entry which is preliminary data.</text>
</comment>
<keyword evidence="1" id="KW-0472">Membrane</keyword>
<dbReference type="EMBL" id="LGKP01000021">
    <property type="protein sequence ID" value="KPL86793.1"/>
    <property type="molecule type" value="Genomic_DNA"/>
</dbReference>
<accession>A0A0P6Y9X4</accession>
<feature type="transmembrane region" description="Helical" evidence="1">
    <location>
        <begin position="146"/>
        <end position="166"/>
    </location>
</feature>
<keyword evidence="1" id="KW-1133">Transmembrane helix</keyword>
<evidence type="ECO:0000313" key="2">
    <source>
        <dbReference type="EMBL" id="KPL86793.1"/>
    </source>
</evidence>
<feature type="transmembrane region" description="Helical" evidence="1">
    <location>
        <begin position="83"/>
        <end position="100"/>
    </location>
</feature>
<dbReference type="AlphaFoldDB" id="A0A0P6Y9X4"/>
<dbReference type="RefSeq" id="WP_054534807.1">
    <property type="nucleotide sequence ID" value="NZ_LGKP01000021.1"/>
</dbReference>
<dbReference type="PANTHER" id="PTHR33802">
    <property type="entry name" value="SI:CH211-161H7.5-RELATED"/>
    <property type="match status" value="1"/>
</dbReference>
<feature type="transmembrane region" description="Helical" evidence="1">
    <location>
        <begin position="106"/>
        <end position="125"/>
    </location>
</feature>
<dbReference type="PATRIC" id="fig|70996.4.peg.4206"/>
<evidence type="ECO:0000313" key="3">
    <source>
        <dbReference type="Proteomes" id="UP000050277"/>
    </source>
</evidence>
<feature type="transmembrane region" description="Helical" evidence="1">
    <location>
        <begin position="7"/>
        <end position="29"/>
    </location>
</feature>
<keyword evidence="3" id="KW-1185">Reference proteome</keyword>
<dbReference type="STRING" id="70996.SE18_12600"/>
<name>A0A0P6Y9X4_9CHLR</name>
<protein>
    <recommendedName>
        <fullName evidence="4">Tryptophan-rich sensory protein</fullName>
    </recommendedName>
</protein>
<reference evidence="2 3" key="1">
    <citation type="submission" date="2015-07" db="EMBL/GenBank/DDBJ databases">
        <title>Whole genome sequence of Herpetosiphon geysericola DSM 7119.</title>
        <authorList>
            <person name="Hemp J."/>
            <person name="Ward L.M."/>
            <person name="Pace L.A."/>
            <person name="Fischer W.W."/>
        </authorList>
    </citation>
    <scope>NUCLEOTIDE SEQUENCE [LARGE SCALE GENOMIC DNA]</scope>
    <source>
        <strain evidence="2 3">DSM 7119</strain>
    </source>
</reference>
<dbReference type="Proteomes" id="UP000050277">
    <property type="component" value="Unassembled WGS sequence"/>
</dbReference>
<feature type="transmembrane region" description="Helical" evidence="1">
    <location>
        <begin position="178"/>
        <end position="195"/>
    </location>
</feature>
<dbReference type="InterPro" id="IPR038330">
    <property type="entry name" value="TspO/MBR-related_sf"/>
</dbReference>
<evidence type="ECO:0008006" key="4">
    <source>
        <dbReference type="Google" id="ProtNLM"/>
    </source>
</evidence>
<proteinExistence type="predicted"/>
<feature type="transmembrane region" description="Helical" evidence="1">
    <location>
        <begin position="202"/>
        <end position="221"/>
    </location>
</feature>
<feature type="transmembrane region" description="Helical" evidence="1">
    <location>
        <begin position="49"/>
        <end position="71"/>
    </location>
</feature>
<dbReference type="PANTHER" id="PTHR33802:SF1">
    <property type="entry name" value="XK-RELATED PROTEIN"/>
    <property type="match status" value="1"/>
</dbReference>
<feature type="transmembrane region" description="Helical" evidence="1">
    <location>
        <begin position="227"/>
        <end position="245"/>
    </location>
</feature>
<evidence type="ECO:0000256" key="1">
    <source>
        <dbReference type="SAM" id="Phobius"/>
    </source>
</evidence>
<dbReference type="OrthoDB" id="5189031at2"/>